<dbReference type="EMBL" id="MN740071">
    <property type="protein sequence ID" value="QHT86564.1"/>
    <property type="molecule type" value="Genomic_DNA"/>
</dbReference>
<feature type="compositionally biased region" description="Basic and acidic residues" evidence="1">
    <location>
        <begin position="228"/>
        <end position="242"/>
    </location>
</feature>
<accession>A0A6C0I104</accession>
<feature type="region of interest" description="Disordered" evidence="1">
    <location>
        <begin position="228"/>
        <end position="256"/>
    </location>
</feature>
<sequence length="256" mass="29811">MNKTNNYLKCLFRDYYIFSEEEYTKFLIFLRENKLNERGDVFIHTGSYDQIIDLAKYFATIANTTATSKEMIAAMKAPISPETVQEFLTFLHTIDDQFVPERRDYIFQRFKQEIVDNFNVRMSLDGLSKTAVYYILMNEIIPGLRIQFQDSREMPYTQNGIQHSYKLAKLLASLWIAIVIPDITISESIFHHFNDIYTNKWLLDGIDSMLMAYIAFGGGERRIIEFEESQRASREESREIDSTKISSEGGGTKTSK</sequence>
<evidence type="ECO:0000313" key="2">
    <source>
        <dbReference type="EMBL" id="QHT86564.1"/>
    </source>
</evidence>
<name>A0A6C0I104_9ZZZZ</name>
<reference evidence="2" key="1">
    <citation type="journal article" date="2020" name="Nature">
        <title>Giant virus diversity and host interactions through global metagenomics.</title>
        <authorList>
            <person name="Schulz F."/>
            <person name="Roux S."/>
            <person name="Paez-Espino D."/>
            <person name="Jungbluth S."/>
            <person name="Walsh D.A."/>
            <person name="Denef V.J."/>
            <person name="McMahon K.D."/>
            <person name="Konstantinidis K.T."/>
            <person name="Eloe-Fadrosh E.A."/>
            <person name="Kyrpides N.C."/>
            <person name="Woyke T."/>
        </authorList>
    </citation>
    <scope>NUCLEOTIDE SEQUENCE</scope>
    <source>
        <strain evidence="2">GVMAG-M-3300023184-186</strain>
    </source>
</reference>
<proteinExistence type="predicted"/>
<dbReference type="AlphaFoldDB" id="A0A6C0I104"/>
<organism evidence="2">
    <name type="scientific">viral metagenome</name>
    <dbReference type="NCBI Taxonomy" id="1070528"/>
    <lineage>
        <taxon>unclassified sequences</taxon>
        <taxon>metagenomes</taxon>
        <taxon>organismal metagenomes</taxon>
    </lineage>
</organism>
<protein>
    <submittedName>
        <fullName evidence="2">Uncharacterized protein</fullName>
    </submittedName>
</protein>
<evidence type="ECO:0000256" key="1">
    <source>
        <dbReference type="SAM" id="MobiDB-lite"/>
    </source>
</evidence>